<organism evidence="1">
    <name type="scientific">Glycine max</name>
    <name type="common">Soybean</name>
    <name type="synonym">Glycine hispida</name>
    <dbReference type="NCBI Taxonomy" id="3847"/>
    <lineage>
        <taxon>Eukaryota</taxon>
        <taxon>Viridiplantae</taxon>
        <taxon>Streptophyta</taxon>
        <taxon>Embryophyta</taxon>
        <taxon>Tracheophyta</taxon>
        <taxon>Spermatophyta</taxon>
        <taxon>Magnoliopsida</taxon>
        <taxon>eudicotyledons</taxon>
        <taxon>Gunneridae</taxon>
        <taxon>Pentapetalae</taxon>
        <taxon>rosids</taxon>
        <taxon>fabids</taxon>
        <taxon>Fabales</taxon>
        <taxon>Fabaceae</taxon>
        <taxon>Papilionoideae</taxon>
        <taxon>50 kb inversion clade</taxon>
        <taxon>NPAAA clade</taxon>
        <taxon>indigoferoid/millettioid clade</taxon>
        <taxon>Phaseoleae</taxon>
        <taxon>Glycine</taxon>
        <taxon>Glycine subgen. Soja</taxon>
    </lineage>
</organism>
<evidence type="ECO:0000313" key="1">
    <source>
        <dbReference type="EMBL" id="KRH55258.1"/>
    </source>
</evidence>
<reference evidence="1 2" key="1">
    <citation type="journal article" date="2010" name="Nature">
        <title>Genome sequence of the palaeopolyploid soybean.</title>
        <authorList>
            <person name="Schmutz J."/>
            <person name="Cannon S.B."/>
            <person name="Schlueter J."/>
            <person name="Ma J."/>
            <person name="Mitros T."/>
            <person name="Nelson W."/>
            <person name="Hyten D.L."/>
            <person name="Song Q."/>
            <person name="Thelen J.J."/>
            <person name="Cheng J."/>
            <person name="Xu D."/>
            <person name="Hellsten U."/>
            <person name="May G.D."/>
            <person name="Yu Y."/>
            <person name="Sakurai T."/>
            <person name="Umezawa T."/>
            <person name="Bhattacharyya M.K."/>
            <person name="Sandhu D."/>
            <person name="Valliyodan B."/>
            <person name="Lindquist E."/>
            <person name="Peto M."/>
            <person name="Grant D."/>
            <person name="Shu S."/>
            <person name="Goodstein D."/>
            <person name="Barry K."/>
            <person name="Futrell-Griggs M."/>
            <person name="Abernathy B."/>
            <person name="Du J."/>
            <person name="Tian Z."/>
            <person name="Zhu L."/>
            <person name="Gill N."/>
            <person name="Joshi T."/>
            <person name="Libault M."/>
            <person name="Sethuraman A."/>
            <person name="Zhang X.-C."/>
            <person name="Shinozaki K."/>
            <person name="Nguyen H.T."/>
            <person name="Wing R.A."/>
            <person name="Cregan P."/>
            <person name="Specht J."/>
            <person name="Grimwood J."/>
            <person name="Rokhsar D."/>
            <person name="Stacey G."/>
            <person name="Shoemaker R.C."/>
            <person name="Jackson S.A."/>
        </authorList>
    </citation>
    <scope>NUCLEOTIDE SEQUENCE [LARGE SCALE GENOMIC DNA]</scope>
    <source>
        <strain evidence="2">cv. Williams 82</strain>
        <tissue evidence="1">Callus</tissue>
    </source>
</reference>
<dbReference type="InParanoid" id="A0A0R0JL64"/>
<keyword evidence="3" id="KW-1185">Reference proteome</keyword>
<proteinExistence type="predicted"/>
<dbReference type="EMBL" id="CM000839">
    <property type="protein sequence ID" value="KRH55258.1"/>
    <property type="molecule type" value="Genomic_DNA"/>
</dbReference>
<evidence type="ECO:0000313" key="2">
    <source>
        <dbReference type="EnsemblPlants" id="KRH55258"/>
    </source>
</evidence>
<gene>
    <name evidence="1" type="ORF">GLYMA_06G240800</name>
</gene>
<name>A0A0R0JL64_SOYBN</name>
<protein>
    <submittedName>
        <fullName evidence="1 2">Uncharacterized protein</fullName>
    </submittedName>
</protein>
<evidence type="ECO:0000313" key="3">
    <source>
        <dbReference type="Proteomes" id="UP000008827"/>
    </source>
</evidence>
<dbReference type="Gramene" id="KRH55258">
    <property type="protein sequence ID" value="KRH55258"/>
    <property type="gene ID" value="GLYMA_06G240800"/>
</dbReference>
<dbReference type="Proteomes" id="UP000008827">
    <property type="component" value="Chromosome 6"/>
</dbReference>
<reference evidence="2" key="2">
    <citation type="submission" date="2018-02" db="UniProtKB">
        <authorList>
            <consortium name="EnsemblPlants"/>
        </authorList>
    </citation>
    <scope>IDENTIFICATION</scope>
    <source>
        <strain evidence="2">Williams 82</strain>
    </source>
</reference>
<dbReference type="AlphaFoldDB" id="A0A0R0JL64"/>
<reference evidence="1" key="3">
    <citation type="submission" date="2018-07" db="EMBL/GenBank/DDBJ databases">
        <title>WGS assembly of Glycine max.</title>
        <authorList>
            <person name="Schmutz J."/>
            <person name="Cannon S."/>
            <person name="Schlueter J."/>
            <person name="Ma J."/>
            <person name="Mitros T."/>
            <person name="Nelson W."/>
            <person name="Hyten D."/>
            <person name="Song Q."/>
            <person name="Thelen J."/>
            <person name="Cheng J."/>
            <person name="Xu D."/>
            <person name="Hellsten U."/>
            <person name="May G."/>
            <person name="Yu Y."/>
            <person name="Sakurai T."/>
            <person name="Umezawa T."/>
            <person name="Bhattacharyya M."/>
            <person name="Sandhu D."/>
            <person name="Valliyodan B."/>
            <person name="Lindquist E."/>
            <person name="Peto M."/>
            <person name="Grant D."/>
            <person name="Shu S."/>
            <person name="Goodstein D."/>
            <person name="Barry K."/>
            <person name="Futrell-Griggs M."/>
            <person name="Abernathy B."/>
            <person name="Du J."/>
            <person name="Tian Z."/>
            <person name="Zhu L."/>
            <person name="Gill N."/>
            <person name="Joshi T."/>
            <person name="Libault M."/>
            <person name="Sethuraman A."/>
            <person name="Zhang X."/>
            <person name="Shinozaki K."/>
            <person name="Nguyen H."/>
            <person name="Wing R."/>
            <person name="Cregan P."/>
            <person name="Specht J."/>
            <person name="Grimwood J."/>
            <person name="Rokhsar D."/>
            <person name="Stacey G."/>
            <person name="Shoemaker R."/>
            <person name="Jackson S."/>
        </authorList>
    </citation>
    <scope>NUCLEOTIDE SEQUENCE</scope>
    <source>
        <tissue evidence="1">Callus</tissue>
    </source>
</reference>
<sequence length="67" mass="8104">MLYRYRIIDYDKSYDLHLVSCIFELNIQPCVHHHAVSVVLCCVSTKQKRKKTKVECLIWVFFPFIHF</sequence>
<dbReference type="EnsemblPlants" id="KRH55258">
    <property type="protein sequence ID" value="KRH55258"/>
    <property type="gene ID" value="GLYMA_06G240800"/>
</dbReference>
<accession>A0A0R0JL64</accession>